<evidence type="ECO:0000256" key="2">
    <source>
        <dbReference type="HAMAP-Rule" id="MF_00048"/>
    </source>
</evidence>
<dbReference type="RefSeq" id="WP_220379472.1">
    <property type="nucleotide sequence ID" value="NZ_CP080544.1"/>
</dbReference>
<keyword evidence="4" id="KW-1185">Reference proteome</keyword>
<dbReference type="Proteomes" id="UP000824755">
    <property type="component" value="Chromosome"/>
</dbReference>
<dbReference type="Gene3D" id="3.40.1350.10">
    <property type="match status" value="1"/>
</dbReference>
<accession>A0ABX8WQG7</accession>
<dbReference type="SUPFAM" id="SSF52980">
    <property type="entry name" value="Restriction endonuclease-like"/>
    <property type="match status" value="1"/>
</dbReference>
<dbReference type="EMBL" id="CP080544">
    <property type="protein sequence ID" value="QYR52687.1"/>
    <property type="molecule type" value="Genomic_DNA"/>
</dbReference>
<dbReference type="NCBIfam" id="NF009150">
    <property type="entry name" value="PRK12497.1-3"/>
    <property type="match status" value="1"/>
</dbReference>
<sequence length="135" mass="15622">MAYRFPPGAERNDRRAQGAQIERSARFFLCGKGLTPFKENAHARVGEIDLVMFDGEALVFVEVRYRARDTHGGALASVDWHKQRKLIRAAEMFLLRHPRLAQRPCRFDVVCVKGDMDSLDFLHVRDAFRVDDVYR</sequence>
<organism evidence="3 4">
    <name type="scientific">Lysobacter soyae</name>
    <dbReference type="NCBI Taxonomy" id="2764185"/>
    <lineage>
        <taxon>Bacteria</taxon>
        <taxon>Pseudomonadati</taxon>
        <taxon>Pseudomonadota</taxon>
        <taxon>Gammaproteobacteria</taxon>
        <taxon>Lysobacterales</taxon>
        <taxon>Lysobacteraceae</taxon>
        <taxon>Lysobacter</taxon>
    </lineage>
</organism>
<protein>
    <recommendedName>
        <fullName evidence="2">UPF0102 protein H8L67_08890</fullName>
    </recommendedName>
</protein>
<dbReference type="InterPro" id="IPR003509">
    <property type="entry name" value="UPF0102_YraN-like"/>
</dbReference>
<gene>
    <name evidence="3" type="ORF">H8L67_08890</name>
</gene>
<evidence type="ECO:0000313" key="4">
    <source>
        <dbReference type="Proteomes" id="UP000824755"/>
    </source>
</evidence>
<dbReference type="PANTHER" id="PTHR34039">
    <property type="entry name" value="UPF0102 PROTEIN YRAN"/>
    <property type="match status" value="1"/>
</dbReference>
<comment type="similarity">
    <text evidence="1 2">Belongs to the UPF0102 family.</text>
</comment>
<dbReference type="InterPro" id="IPR011856">
    <property type="entry name" value="tRNA_endonuc-like_dom_sf"/>
</dbReference>
<dbReference type="Pfam" id="PF02021">
    <property type="entry name" value="UPF0102"/>
    <property type="match status" value="1"/>
</dbReference>
<proteinExistence type="inferred from homology"/>
<dbReference type="NCBIfam" id="TIGR00252">
    <property type="entry name" value="YraN family protein"/>
    <property type="match status" value="1"/>
</dbReference>
<evidence type="ECO:0000256" key="1">
    <source>
        <dbReference type="ARBA" id="ARBA00006738"/>
    </source>
</evidence>
<reference evidence="3 4" key="1">
    <citation type="submission" date="2021-08" db="EMBL/GenBank/DDBJ databases">
        <title>Lysobacter sp. strain CJ11 Genome sequencing and assembly.</title>
        <authorList>
            <person name="Kim I."/>
        </authorList>
    </citation>
    <scope>NUCLEOTIDE SEQUENCE [LARGE SCALE GENOMIC DNA]</scope>
    <source>
        <strain evidence="3 4">CJ11</strain>
    </source>
</reference>
<dbReference type="PANTHER" id="PTHR34039:SF1">
    <property type="entry name" value="UPF0102 PROTEIN YRAN"/>
    <property type="match status" value="1"/>
</dbReference>
<name>A0ABX8WQG7_9GAMM</name>
<dbReference type="HAMAP" id="MF_00048">
    <property type="entry name" value="UPF0102"/>
    <property type="match status" value="1"/>
</dbReference>
<evidence type="ECO:0000313" key="3">
    <source>
        <dbReference type="EMBL" id="QYR52687.1"/>
    </source>
</evidence>
<dbReference type="InterPro" id="IPR011335">
    <property type="entry name" value="Restrct_endonuc-II-like"/>
</dbReference>